<dbReference type="EMBL" id="SMJW01000076">
    <property type="protein sequence ID" value="TDC14862.1"/>
    <property type="molecule type" value="Genomic_DNA"/>
</dbReference>
<dbReference type="OrthoDB" id="4952043at2"/>
<proteinExistence type="predicted"/>
<dbReference type="Gene3D" id="1.10.10.10">
    <property type="entry name" value="Winged helix-like DNA-binding domain superfamily/Winged helix DNA-binding domain"/>
    <property type="match status" value="1"/>
</dbReference>
<dbReference type="InterPro" id="IPR011991">
    <property type="entry name" value="ArsR-like_HTH"/>
</dbReference>
<organism evidence="2 3">
    <name type="scientific">Actinomadura bangladeshensis</name>
    <dbReference type="NCBI Taxonomy" id="453573"/>
    <lineage>
        <taxon>Bacteria</taxon>
        <taxon>Bacillati</taxon>
        <taxon>Actinomycetota</taxon>
        <taxon>Actinomycetes</taxon>
        <taxon>Streptosporangiales</taxon>
        <taxon>Thermomonosporaceae</taxon>
        <taxon>Actinomadura</taxon>
    </lineage>
</organism>
<dbReference type="AlphaFoldDB" id="A0A4R4P4A5"/>
<dbReference type="InterPro" id="IPR036390">
    <property type="entry name" value="WH_DNA-bd_sf"/>
</dbReference>
<dbReference type="Proteomes" id="UP000295431">
    <property type="component" value="Unassembled WGS sequence"/>
</dbReference>
<dbReference type="CDD" id="cd00090">
    <property type="entry name" value="HTH_ARSR"/>
    <property type="match status" value="1"/>
</dbReference>
<accession>A0A4R4P4A5</accession>
<evidence type="ECO:0000259" key="1">
    <source>
        <dbReference type="Pfam" id="PF13601"/>
    </source>
</evidence>
<protein>
    <submittedName>
        <fullName evidence="2">Transcriptional regulator</fullName>
    </submittedName>
</protein>
<gene>
    <name evidence="2" type="ORF">E1284_16905</name>
</gene>
<dbReference type="InterPro" id="IPR027395">
    <property type="entry name" value="WH_DNA-bd_dom"/>
</dbReference>
<reference evidence="2 3" key="1">
    <citation type="submission" date="2019-03" db="EMBL/GenBank/DDBJ databases">
        <title>Draft genome sequences of novel Actinobacteria.</title>
        <authorList>
            <person name="Sahin N."/>
            <person name="Ay H."/>
            <person name="Saygin H."/>
        </authorList>
    </citation>
    <scope>NUCLEOTIDE SEQUENCE [LARGE SCALE GENOMIC DNA]</scope>
    <source>
        <strain evidence="2 3">DSM 45347</strain>
    </source>
</reference>
<dbReference type="PANTHER" id="PTHR37318">
    <property type="entry name" value="BSL7504 PROTEIN"/>
    <property type="match status" value="1"/>
</dbReference>
<dbReference type="InterPro" id="IPR036388">
    <property type="entry name" value="WH-like_DNA-bd_sf"/>
</dbReference>
<name>A0A4R4P4A5_9ACTN</name>
<dbReference type="PANTHER" id="PTHR37318:SF1">
    <property type="entry name" value="BSL7504 PROTEIN"/>
    <property type="match status" value="1"/>
</dbReference>
<dbReference type="SUPFAM" id="SSF46785">
    <property type="entry name" value="Winged helix' DNA-binding domain"/>
    <property type="match status" value="1"/>
</dbReference>
<feature type="domain" description="Winged helix DNA-binding" evidence="1">
    <location>
        <begin position="12"/>
        <end position="90"/>
    </location>
</feature>
<sequence length="102" mass="11504">MNLDPIIHTPARLQIISLLATATEAEFAFVRDSLNMSDSVVSKHASALEKAGYIEIRKGYVGKRPRTWFKLTKEGRHAFDDYITTLQQIVGRPLTEAPHTDH</sequence>
<evidence type="ECO:0000313" key="2">
    <source>
        <dbReference type="EMBL" id="TDC14862.1"/>
    </source>
</evidence>
<dbReference type="RefSeq" id="WP_131940053.1">
    <property type="nucleotide sequence ID" value="NZ_BAAAMX010000027.1"/>
</dbReference>
<evidence type="ECO:0000313" key="3">
    <source>
        <dbReference type="Proteomes" id="UP000295431"/>
    </source>
</evidence>
<comment type="caution">
    <text evidence="2">The sequence shown here is derived from an EMBL/GenBank/DDBJ whole genome shotgun (WGS) entry which is preliminary data.</text>
</comment>
<dbReference type="Pfam" id="PF13601">
    <property type="entry name" value="HTH_34"/>
    <property type="match status" value="1"/>
</dbReference>
<keyword evidence="3" id="KW-1185">Reference proteome</keyword>